<evidence type="ECO:0000313" key="2">
    <source>
        <dbReference type="Proteomes" id="UP001460888"/>
    </source>
</evidence>
<evidence type="ECO:0000313" key="1">
    <source>
        <dbReference type="EMBL" id="MES1929263.1"/>
    </source>
</evidence>
<organism evidence="1 2">
    <name type="scientific">Salinisphaera dokdonensis CL-ES53</name>
    <dbReference type="NCBI Taxonomy" id="1304272"/>
    <lineage>
        <taxon>Bacteria</taxon>
        <taxon>Pseudomonadati</taxon>
        <taxon>Pseudomonadota</taxon>
        <taxon>Gammaproteobacteria</taxon>
        <taxon>Salinisphaerales</taxon>
        <taxon>Salinisphaeraceae</taxon>
        <taxon>Salinisphaera</taxon>
    </lineage>
</organism>
<name>A0ABV2B074_9GAMM</name>
<dbReference type="Proteomes" id="UP001460888">
    <property type="component" value="Unassembled WGS sequence"/>
</dbReference>
<comment type="caution">
    <text evidence="1">The sequence shown here is derived from an EMBL/GenBank/DDBJ whole genome shotgun (WGS) entry which is preliminary data.</text>
</comment>
<reference evidence="1 2" key="1">
    <citation type="submission" date="2013-03" db="EMBL/GenBank/DDBJ databases">
        <title>Salinisphaera dokdonensis CL-ES53 Genome Sequencing.</title>
        <authorList>
            <person name="Li C."/>
            <person name="Lai Q."/>
            <person name="Shao Z."/>
        </authorList>
    </citation>
    <scope>NUCLEOTIDE SEQUENCE [LARGE SCALE GENOMIC DNA]</scope>
    <source>
        <strain evidence="1 2">CL-ES53</strain>
    </source>
</reference>
<gene>
    <name evidence="1" type="ORF">SADO_08402</name>
</gene>
<proteinExistence type="predicted"/>
<dbReference type="EMBL" id="APND01000002">
    <property type="protein sequence ID" value="MES1929263.1"/>
    <property type="molecule type" value="Genomic_DNA"/>
</dbReference>
<protein>
    <submittedName>
        <fullName evidence="1">Uncharacterized protein</fullName>
    </submittedName>
</protein>
<accession>A0ABV2B074</accession>
<sequence>MLEERCLNRADTMGYDIRAWLDREGTPQLEIIDIDSGSVRVAWDGRGDRSRAIKDLFHDLMLLSVRDELTRMDRALPRR</sequence>
<keyword evidence="2" id="KW-1185">Reference proteome</keyword>